<evidence type="ECO:0000256" key="1">
    <source>
        <dbReference type="ARBA" id="ARBA00004496"/>
    </source>
</evidence>
<dbReference type="EMBL" id="VLXZ01000005">
    <property type="protein sequence ID" value="TSB46649.1"/>
    <property type="molecule type" value="Genomic_DNA"/>
</dbReference>
<dbReference type="RefSeq" id="WP_143848544.1">
    <property type="nucleotide sequence ID" value="NZ_VLXZ01000005.1"/>
</dbReference>
<dbReference type="GO" id="GO:0000976">
    <property type="term" value="F:transcription cis-regulatory region binding"/>
    <property type="evidence" value="ECO:0007669"/>
    <property type="project" value="TreeGrafter"/>
</dbReference>
<protein>
    <submittedName>
        <fullName evidence="11">Response regulator transcription factor</fullName>
    </submittedName>
</protein>
<proteinExistence type="predicted"/>
<evidence type="ECO:0000256" key="8">
    <source>
        <dbReference type="PROSITE-ProRule" id="PRU01091"/>
    </source>
</evidence>
<dbReference type="GO" id="GO:0032993">
    <property type="term" value="C:protein-DNA complex"/>
    <property type="evidence" value="ECO:0007669"/>
    <property type="project" value="TreeGrafter"/>
</dbReference>
<keyword evidence="6" id="KW-0804">Transcription</keyword>
<keyword evidence="12" id="KW-1185">Reference proteome</keyword>
<dbReference type="GO" id="GO:0005829">
    <property type="term" value="C:cytosol"/>
    <property type="evidence" value="ECO:0007669"/>
    <property type="project" value="TreeGrafter"/>
</dbReference>
<evidence type="ECO:0000259" key="10">
    <source>
        <dbReference type="PROSITE" id="PS51755"/>
    </source>
</evidence>
<dbReference type="OrthoDB" id="9790442at2"/>
<dbReference type="AlphaFoldDB" id="A0A553ZYX6"/>
<dbReference type="Gene3D" id="1.10.10.10">
    <property type="entry name" value="Winged helix-like DNA-binding domain superfamily/Winged helix DNA-binding domain"/>
    <property type="match status" value="1"/>
</dbReference>
<comment type="caution">
    <text evidence="11">The sequence shown here is derived from an EMBL/GenBank/DDBJ whole genome shotgun (WGS) entry which is preliminary data.</text>
</comment>
<dbReference type="Gene3D" id="6.10.250.690">
    <property type="match status" value="1"/>
</dbReference>
<evidence type="ECO:0000256" key="4">
    <source>
        <dbReference type="ARBA" id="ARBA00023015"/>
    </source>
</evidence>
<evidence type="ECO:0000256" key="5">
    <source>
        <dbReference type="ARBA" id="ARBA00023125"/>
    </source>
</evidence>
<dbReference type="PANTHER" id="PTHR48111:SF40">
    <property type="entry name" value="PHOSPHATE REGULON TRANSCRIPTIONAL REGULATORY PROTEIN PHOB"/>
    <property type="match status" value="1"/>
</dbReference>
<gene>
    <name evidence="11" type="ORF">FN960_09845</name>
</gene>
<feature type="modified residue" description="4-aspartylphosphate" evidence="7">
    <location>
        <position position="55"/>
    </location>
</feature>
<organism evidence="11 12">
    <name type="scientific">Alkalicoccobacillus porphyridii</name>
    <dbReference type="NCBI Taxonomy" id="2597270"/>
    <lineage>
        <taxon>Bacteria</taxon>
        <taxon>Bacillati</taxon>
        <taxon>Bacillota</taxon>
        <taxon>Bacilli</taxon>
        <taxon>Bacillales</taxon>
        <taxon>Bacillaceae</taxon>
        <taxon>Alkalicoccobacillus</taxon>
    </lineage>
</organism>
<dbReference type="Proteomes" id="UP000318521">
    <property type="component" value="Unassembled WGS sequence"/>
</dbReference>
<dbReference type="SUPFAM" id="SSF52172">
    <property type="entry name" value="CheY-like"/>
    <property type="match status" value="1"/>
</dbReference>
<name>A0A553ZYX6_9BACI</name>
<keyword evidence="4" id="KW-0805">Transcription regulation</keyword>
<keyword evidence="5 8" id="KW-0238">DNA-binding</keyword>
<dbReference type="Pfam" id="PF00072">
    <property type="entry name" value="Response_reg"/>
    <property type="match status" value="1"/>
</dbReference>
<feature type="domain" description="Response regulatory" evidence="9">
    <location>
        <begin position="6"/>
        <end position="119"/>
    </location>
</feature>
<dbReference type="SMART" id="SM00448">
    <property type="entry name" value="REC"/>
    <property type="match status" value="1"/>
</dbReference>
<evidence type="ECO:0000256" key="2">
    <source>
        <dbReference type="ARBA" id="ARBA00022553"/>
    </source>
</evidence>
<dbReference type="InterPro" id="IPR011006">
    <property type="entry name" value="CheY-like_superfamily"/>
</dbReference>
<dbReference type="GO" id="GO:0000156">
    <property type="term" value="F:phosphorelay response regulator activity"/>
    <property type="evidence" value="ECO:0007669"/>
    <property type="project" value="TreeGrafter"/>
</dbReference>
<dbReference type="InterPro" id="IPR036388">
    <property type="entry name" value="WH-like_DNA-bd_sf"/>
</dbReference>
<feature type="DNA-binding region" description="OmpR/PhoB-type" evidence="8">
    <location>
        <begin position="129"/>
        <end position="225"/>
    </location>
</feature>
<dbReference type="PROSITE" id="PS50110">
    <property type="entry name" value="RESPONSE_REGULATORY"/>
    <property type="match status" value="1"/>
</dbReference>
<evidence type="ECO:0000259" key="9">
    <source>
        <dbReference type="PROSITE" id="PS50110"/>
    </source>
</evidence>
<dbReference type="GO" id="GO:0006355">
    <property type="term" value="P:regulation of DNA-templated transcription"/>
    <property type="evidence" value="ECO:0007669"/>
    <property type="project" value="InterPro"/>
</dbReference>
<dbReference type="InterPro" id="IPR039420">
    <property type="entry name" value="WalR-like"/>
</dbReference>
<dbReference type="InterPro" id="IPR001867">
    <property type="entry name" value="OmpR/PhoB-type_DNA-bd"/>
</dbReference>
<dbReference type="FunFam" id="1.10.10.10:FF:000018">
    <property type="entry name" value="DNA-binding response regulator ResD"/>
    <property type="match status" value="1"/>
</dbReference>
<dbReference type="Pfam" id="PF00486">
    <property type="entry name" value="Trans_reg_C"/>
    <property type="match status" value="1"/>
</dbReference>
<evidence type="ECO:0000313" key="11">
    <source>
        <dbReference type="EMBL" id="TSB46649.1"/>
    </source>
</evidence>
<evidence type="ECO:0000313" key="12">
    <source>
        <dbReference type="Proteomes" id="UP000318521"/>
    </source>
</evidence>
<reference evidence="11 12" key="1">
    <citation type="submission" date="2019-07" db="EMBL/GenBank/DDBJ databases">
        <authorList>
            <person name="Park Y.J."/>
            <person name="Jeong S.E."/>
            <person name="Jung H.S."/>
        </authorList>
    </citation>
    <scope>NUCLEOTIDE SEQUENCE [LARGE SCALE GENOMIC DNA]</scope>
    <source>
        <strain evidence="12">P16(2019)</strain>
    </source>
</reference>
<accession>A0A553ZYX6</accession>
<comment type="subcellular location">
    <subcellularLocation>
        <location evidence="1">Cytoplasm</location>
    </subcellularLocation>
</comment>
<sequence>MNSTTNILVVDDEKELLQLVGTFLDKEGYHVLTASDGYEATDLLASEPIDLVILDIMMEGIDGFELCKRIRETSQIPVVMLTAKSSEEDRIRGLKLGADDYVVKPFSPRELMARVEAVLRRMKGGQADLHRVEVEELAIVLDARKVFVKDELVNLTRKEYDLLVFLYESKGQVFTRDHLLVRLWNPDHNKTHRTVDTHIKTLRLKLTSAGRFVQTVWGVGYKFEDSV</sequence>
<evidence type="ECO:0000256" key="3">
    <source>
        <dbReference type="ARBA" id="ARBA00023012"/>
    </source>
</evidence>
<evidence type="ECO:0000256" key="6">
    <source>
        <dbReference type="ARBA" id="ARBA00023163"/>
    </source>
</evidence>
<dbReference type="SMART" id="SM00862">
    <property type="entry name" value="Trans_reg_C"/>
    <property type="match status" value="1"/>
</dbReference>
<dbReference type="FunFam" id="3.40.50.2300:FF:000001">
    <property type="entry name" value="DNA-binding response regulator PhoB"/>
    <property type="match status" value="1"/>
</dbReference>
<dbReference type="PROSITE" id="PS51755">
    <property type="entry name" value="OMPR_PHOB"/>
    <property type="match status" value="1"/>
</dbReference>
<dbReference type="InterPro" id="IPR001789">
    <property type="entry name" value="Sig_transdc_resp-reg_receiver"/>
</dbReference>
<keyword evidence="3" id="KW-0902">Two-component regulatory system</keyword>
<feature type="domain" description="OmpR/PhoB-type" evidence="10">
    <location>
        <begin position="129"/>
        <end position="225"/>
    </location>
</feature>
<dbReference type="CDD" id="cd00383">
    <property type="entry name" value="trans_reg_C"/>
    <property type="match status" value="1"/>
</dbReference>
<evidence type="ECO:0000256" key="7">
    <source>
        <dbReference type="PROSITE-ProRule" id="PRU00169"/>
    </source>
</evidence>
<dbReference type="PANTHER" id="PTHR48111">
    <property type="entry name" value="REGULATOR OF RPOS"/>
    <property type="match status" value="1"/>
</dbReference>
<dbReference type="Gene3D" id="3.40.50.2300">
    <property type="match status" value="1"/>
</dbReference>
<keyword evidence="2 7" id="KW-0597">Phosphoprotein</keyword>